<comment type="caution">
    <text evidence="3">The sequence shown here is derived from an EMBL/GenBank/DDBJ whole genome shotgun (WGS) entry which is preliminary data.</text>
</comment>
<keyword evidence="2" id="KW-0732">Signal</keyword>
<proteinExistence type="predicted"/>
<evidence type="ECO:0008006" key="5">
    <source>
        <dbReference type="Google" id="ProtNLM"/>
    </source>
</evidence>
<dbReference type="Gene3D" id="2.60.40.230">
    <property type="entry name" value="Neocarzinostatin-like"/>
    <property type="match status" value="1"/>
</dbReference>
<feature type="chain" id="PRO_5045142942" description="Htaa domain-containing protein" evidence="2">
    <location>
        <begin position="36"/>
        <end position="826"/>
    </location>
</feature>
<feature type="region of interest" description="Disordered" evidence="1">
    <location>
        <begin position="723"/>
        <end position="774"/>
    </location>
</feature>
<evidence type="ECO:0000256" key="2">
    <source>
        <dbReference type="SAM" id="SignalP"/>
    </source>
</evidence>
<evidence type="ECO:0000313" key="4">
    <source>
        <dbReference type="Proteomes" id="UP001596527"/>
    </source>
</evidence>
<feature type="signal peptide" evidence="2">
    <location>
        <begin position="1"/>
        <end position="35"/>
    </location>
</feature>
<dbReference type="RefSeq" id="WP_380975620.1">
    <property type="nucleotide sequence ID" value="NZ_JBHTEF010000001.1"/>
</dbReference>
<protein>
    <recommendedName>
        <fullName evidence="5">Htaa domain-containing protein</fullName>
    </recommendedName>
</protein>
<sequence>MNRDTSGAPTPTGRRRGRAWAAGTAILAIGGTAMAAGPAAVAADASYTVDDATFQWGVNAESGGGAYFGGCNFLSAGEAGDAGGSGLWAEDAGLYATQDGNVTVLKPNADGDLVEPTWTTKCQNRYGTTINGKTAGLTITGSGATAGQPTYSENVVRIAGGSGTLDPSTDSAHIEWDGSFTIVYYGGMTYWSISDPVLDVENGTGTITGTASGIGASMDDPTRWEPLESMEDMHLADLSGVEVGESGIEVTPDFLGVSVPDEIDGRNSQAERTSANESWWGAFPASWLEFNTRTQQDSYWYTSDGGAKTIQPRKPAALISISVPDRPQVSVTPAAASPGASVRVSGGTMSARAAYTVELAGPGESGAVVAGPVTATADESGAFSLDLTVPEGAAEGSYRVRVLDSDGNLTASADLEVEAAAPPVDPDGDDDDDDDGDGSSLLGTSVNNVVFRWGMNDETNSKSFYGSCNYLSAGLAGNSGSARVWSASDVGALYRASDGNVSIQKPDANGTWVQASWDTRCLDRDGNAVTLGWREDGRAVNTESQVVIAGGTGTIGEDGSVDIQWTGSWTVAYYDGMTYWSVSDPELTLDAQGDGQVTATASGFGTDMDDTSKWETLRSTTIVLADLSGVDVVEAAQSHGFTQDPDYLGVTIDDAGGRNEQASPTGSNKEYWGSFPQSFIDFQVLTGQSSYWYTSDGQRDRAKVASPLSVAYDGVYSVAVPEGSQAASSSPAATTRTSTAAGGKTQAATGASPSASAAQSGGAQSGDDGAAFSAAADTGRRDGAGRIALGAGSIALASGAPLALAWLIRRRLELDPAVELSRRGMK</sequence>
<organism evidence="3 4">
    <name type="scientific">Schaalia naturae</name>
    <dbReference type="NCBI Taxonomy" id="635203"/>
    <lineage>
        <taxon>Bacteria</taxon>
        <taxon>Bacillati</taxon>
        <taxon>Actinomycetota</taxon>
        <taxon>Actinomycetes</taxon>
        <taxon>Actinomycetales</taxon>
        <taxon>Actinomycetaceae</taxon>
        <taxon>Schaalia</taxon>
    </lineage>
</organism>
<feature type="compositionally biased region" description="Acidic residues" evidence="1">
    <location>
        <begin position="426"/>
        <end position="437"/>
    </location>
</feature>
<keyword evidence="4" id="KW-1185">Reference proteome</keyword>
<feature type="region of interest" description="Disordered" evidence="1">
    <location>
        <begin position="416"/>
        <end position="443"/>
    </location>
</feature>
<evidence type="ECO:0000313" key="3">
    <source>
        <dbReference type="EMBL" id="MFC7581914.1"/>
    </source>
</evidence>
<reference evidence="4" key="1">
    <citation type="journal article" date="2019" name="Int. J. Syst. Evol. Microbiol.">
        <title>The Global Catalogue of Microorganisms (GCM) 10K type strain sequencing project: providing services to taxonomists for standard genome sequencing and annotation.</title>
        <authorList>
            <consortium name="The Broad Institute Genomics Platform"/>
            <consortium name="The Broad Institute Genome Sequencing Center for Infectious Disease"/>
            <person name="Wu L."/>
            <person name="Ma J."/>
        </authorList>
    </citation>
    <scope>NUCLEOTIDE SEQUENCE [LARGE SCALE GENOMIC DNA]</scope>
    <source>
        <strain evidence="4">CCUG 56698</strain>
    </source>
</reference>
<accession>A0ABW2SPV0</accession>
<name>A0ABW2SPV0_9ACTO</name>
<dbReference type="Proteomes" id="UP001596527">
    <property type="component" value="Unassembled WGS sequence"/>
</dbReference>
<dbReference type="EMBL" id="JBHTEF010000001">
    <property type="protein sequence ID" value="MFC7581914.1"/>
    <property type="molecule type" value="Genomic_DNA"/>
</dbReference>
<feature type="compositionally biased region" description="Low complexity" evidence="1">
    <location>
        <begin position="726"/>
        <end position="774"/>
    </location>
</feature>
<gene>
    <name evidence="3" type="ORF">ACFQWG_11980</name>
</gene>
<evidence type="ECO:0000256" key="1">
    <source>
        <dbReference type="SAM" id="MobiDB-lite"/>
    </source>
</evidence>